<accession>A0ABT6AHI1</accession>
<feature type="domain" description="FecR protein" evidence="1">
    <location>
        <begin position="101"/>
        <end position="192"/>
    </location>
</feature>
<dbReference type="PANTHER" id="PTHR30273">
    <property type="entry name" value="PERIPLASMIC SIGNAL SENSOR AND SIGMA FACTOR ACTIVATOR FECR-RELATED"/>
    <property type="match status" value="1"/>
</dbReference>
<sequence length="310" mass="32443">RQAMAAWLDASPLHRAEYAALERIWQAAGALDPERLRALAQAPASSPPATSARGLHRGLRGALLASLCAVAIGTAWLVRQQASPRPATTYAASDASHYAATFSTAPGERRRLTLPDGSVIELNTRTHVSVRYEPGLRAVTLADGEAMFEVAHASERPFVVDAGSGTVTVTGTRFDVRRDGGTVAVAVESGSVSVQGQGVARAAERLSAGLGTRIAGDGAVARAAPVDLATAMAWRDGKLLFKDQPLSLVAAEVSRYRRNAVRVSDAGTGALRLSSVFRADDTDALLAALPQILPVAVRTLADGSTEIFSR</sequence>
<dbReference type="Gene3D" id="2.60.120.1440">
    <property type="match status" value="1"/>
</dbReference>
<dbReference type="InterPro" id="IPR012373">
    <property type="entry name" value="Ferrdict_sens_TM"/>
</dbReference>
<evidence type="ECO:0000313" key="2">
    <source>
        <dbReference type="EMBL" id="MDF3832053.1"/>
    </source>
</evidence>
<gene>
    <name evidence="2" type="ORF">P3W85_03660</name>
</gene>
<reference evidence="2 3" key="1">
    <citation type="submission" date="2023-03" db="EMBL/GenBank/DDBJ databases">
        <title>Draft assemblies of triclosan tolerant bacteria isolated from returned activated sludge.</title>
        <authorList>
            <person name="Van Hamelsveld S."/>
        </authorList>
    </citation>
    <scope>NUCLEOTIDE SEQUENCE [LARGE SCALE GENOMIC DNA]</scope>
    <source>
        <strain evidence="2 3">GW210010_S58</strain>
    </source>
</reference>
<keyword evidence="3" id="KW-1185">Reference proteome</keyword>
<comment type="caution">
    <text evidence="2">The sequence shown here is derived from an EMBL/GenBank/DDBJ whole genome shotgun (WGS) entry which is preliminary data.</text>
</comment>
<dbReference type="Proteomes" id="UP001216674">
    <property type="component" value="Unassembled WGS sequence"/>
</dbReference>
<dbReference type="PIRSF" id="PIRSF018266">
    <property type="entry name" value="FecR"/>
    <property type="match status" value="1"/>
</dbReference>
<protein>
    <submittedName>
        <fullName evidence="2">FecR domain-containing protein</fullName>
    </submittedName>
</protein>
<proteinExistence type="predicted"/>
<dbReference type="Pfam" id="PF04773">
    <property type="entry name" value="FecR"/>
    <property type="match status" value="1"/>
</dbReference>
<name>A0ABT6AHI1_9BURK</name>
<evidence type="ECO:0000259" key="1">
    <source>
        <dbReference type="Pfam" id="PF04773"/>
    </source>
</evidence>
<dbReference type="PANTHER" id="PTHR30273:SF2">
    <property type="entry name" value="PROTEIN FECR"/>
    <property type="match status" value="1"/>
</dbReference>
<dbReference type="InterPro" id="IPR006860">
    <property type="entry name" value="FecR"/>
</dbReference>
<dbReference type="RefSeq" id="WP_276263767.1">
    <property type="nucleotide sequence ID" value="NZ_JARJLM010000061.1"/>
</dbReference>
<feature type="non-terminal residue" evidence="2">
    <location>
        <position position="1"/>
    </location>
</feature>
<dbReference type="EMBL" id="JARJLM010000061">
    <property type="protein sequence ID" value="MDF3832053.1"/>
    <property type="molecule type" value="Genomic_DNA"/>
</dbReference>
<evidence type="ECO:0000313" key="3">
    <source>
        <dbReference type="Proteomes" id="UP001216674"/>
    </source>
</evidence>
<organism evidence="2 3">
    <name type="scientific">Cupriavidus basilensis</name>
    <dbReference type="NCBI Taxonomy" id="68895"/>
    <lineage>
        <taxon>Bacteria</taxon>
        <taxon>Pseudomonadati</taxon>
        <taxon>Pseudomonadota</taxon>
        <taxon>Betaproteobacteria</taxon>
        <taxon>Burkholderiales</taxon>
        <taxon>Burkholderiaceae</taxon>
        <taxon>Cupriavidus</taxon>
    </lineage>
</organism>